<reference evidence="2 3" key="1">
    <citation type="submission" date="2018-05" db="EMBL/GenBank/DDBJ databases">
        <title>Chitinophaga sp. K3CV102501T nov., isolated from isolated from a monsoon evergreen broad-leaved forest soil.</title>
        <authorList>
            <person name="Lv Y."/>
        </authorList>
    </citation>
    <scope>NUCLEOTIDE SEQUENCE [LARGE SCALE GENOMIC DNA]</scope>
    <source>
        <strain evidence="2 3">GDMCC 1.1325</strain>
    </source>
</reference>
<keyword evidence="3" id="KW-1185">Reference proteome</keyword>
<keyword evidence="1" id="KW-1133">Transmembrane helix</keyword>
<protein>
    <recommendedName>
        <fullName evidence="4">Signal transduction histidine kinase internal region domain-containing protein</fullName>
    </recommendedName>
</protein>
<evidence type="ECO:0000313" key="2">
    <source>
        <dbReference type="EMBL" id="RBL91780.1"/>
    </source>
</evidence>
<comment type="caution">
    <text evidence="2">The sequence shown here is derived from an EMBL/GenBank/DDBJ whole genome shotgun (WGS) entry which is preliminary data.</text>
</comment>
<feature type="transmembrane region" description="Helical" evidence="1">
    <location>
        <begin position="103"/>
        <end position="123"/>
    </location>
</feature>
<dbReference type="EMBL" id="QFFJ01000001">
    <property type="protein sequence ID" value="RBL91780.1"/>
    <property type="molecule type" value="Genomic_DNA"/>
</dbReference>
<proteinExistence type="predicted"/>
<dbReference type="Proteomes" id="UP000253410">
    <property type="component" value="Unassembled WGS sequence"/>
</dbReference>
<feature type="transmembrane region" description="Helical" evidence="1">
    <location>
        <begin position="30"/>
        <end position="48"/>
    </location>
</feature>
<organism evidence="2 3">
    <name type="scientific">Chitinophaga flava</name>
    <dbReference type="NCBI Taxonomy" id="2259036"/>
    <lineage>
        <taxon>Bacteria</taxon>
        <taxon>Pseudomonadati</taxon>
        <taxon>Bacteroidota</taxon>
        <taxon>Chitinophagia</taxon>
        <taxon>Chitinophagales</taxon>
        <taxon>Chitinophagaceae</taxon>
        <taxon>Chitinophaga</taxon>
    </lineage>
</organism>
<name>A0A365XZU5_9BACT</name>
<sequence length="303" mass="35219">MALILLYAYPMIKFNMRSAFGLKLVLVQQVLYGFINFQLFFVLAFVLLPKPIRKRQPVQVIARVFTAVFAFAIIKYAIGYFFFPDQVLVKLYSFVGKKNQYMSFFNYFLTATKTGLGVAILAYSYRLLLQRQHTGPQDRLLASAAAAARTRYIRMQENSRLLLHNLQQLTPILEDEQRRDKEGVKAILLLSDLLRYMLYDKALEKERVSLWKELLNFERYMELRNLCNPDQQLELSIIGETQQGTLEALLLQHTTETALQQIKDTSGPLVVRLQIQQDTLTLSLQSFYACHAAYQIKRYPEYA</sequence>
<evidence type="ECO:0000256" key="1">
    <source>
        <dbReference type="SAM" id="Phobius"/>
    </source>
</evidence>
<gene>
    <name evidence="2" type="ORF">DF182_04010</name>
</gene>
<evidence type="ECO:0008006" key="4">
    <source>
        <dbReference type="Google" id="ProtNLM"/>
    </source>
</evidence>
<accession>A0A365XZU5</accession>
<keyword evidence="1" id="KW-0812">Transmembrane</keyword>
<keyword evidence="1" id="KW-0472">Membrane</keyword>
<feature type="transmembrane region" description="Helical" evidence="1">
    <location>
        <begin position="60"/>
        <end position="83"/>
    </location>
</feature>
<evidence type="ECO:0000313" key="3">
    <source>
        <dbReference type="Proteomes" id="UP000253410"/>
    </source>
</evidence>
<dbReference type="AlphaFoldDB" id="A0A365XZU5"/>